<keyword evidence="3" id="KW-0805">Transcription regulation</keyword>
<dbReference type="GO" id="GO:0005829">
    <property type="term" value="C:cytosol"/>
    <property type="evidence" value="ECO:0007669"/>
    <property type="project" value="TreeGrafter"/>
</dbReference>
<evidence type="ECO:0000313" key="7">
    <source>
        <dbReference type="EMBL" id="CAB4529618.1"/>
    </source>
</evidence>
<dbReference type="FunFam" id="2.30.30.30:FF:000002">
    <property type="entry name" value="Transcription termination/antitermination factor NusG"/>
    <property type="match status" value="1"/>
</dbReference>
<gene>
    <name evidence="7" type="ORF">UFOPK1358_00061</name>
</gene>
<dbReference type="InterPro" id="IPR001062">
    <property type="entry name" value="Transcrpt_antiterm_NusG"/>
</dbReference>
<reference evidence="7" key="1">
    <citation type="submission" date="2020-05" db="EMBL/GenBank/DDBJ databases">
        <authorList>
            <person name="Chiriac C."/>
            <person name="Salcher M."/>
            <person name="Ghai R."/>
            <person name="Kavagutti S V."/>
        </authorList>
    </citation>
    <scope>NUCLEOTIDE SEQUENCE</scope>
</reference>
<evidence type="ECO:0000256" key="4">
    <source>
        <dbReference type="ARBA" id="ARBA00023163"/>
    </source>
</evidence>
<dbReference type="NCBIfam" id="TIGR00922">
    <property type="entry name" value="nusG"/>
    <property type="match status" value="1"/>
</dbReference>
<dbReference type="PROSITE" id="PS01014">
    <property type="entry name" value="NUSG"/>
    <property type="match status" value="1"/>
</dbReference>
<sequence>MTDDDGASVTDSEEEIVEELIEEIVVEELIEEAVEEAVEEIVVEELIEEAVLDEEAAEVLAEEELLAQAAAAAAEAAISPYDKPGKWYVLHTQSGYENKVRQNIEARTRSMAMDAKIHEVAIPMEEVTEFKAGKKVIAQKKMFPGYLIIRCSLDDDSWYVIRNTPGVTGFVGAGNKPSPLSRREVEEFIRTADSPTDDSPKRARPRLEYELNETVRVKEGPFADFSGSVVDIDEDHMKMKVLVNIFGRETPVELEFSQVAKL</sequence>
<dbReference type="GO" id="GO:0006354">
    <property type="term" value="P:DNA-templated transcription elongation"/>
    <property type="evidence" value="ECO:0007669"/>
    <property type="project" value="InterPro"/>
</dbReference>
<dbReference type="SUPFAM" id="SSF82679">
    <property type="entry name" value="N-utilization substance G protein NusG, N-terminal domain"/>
    <property type="match status" value="1"/>
</dbReference>
<accession>A0A6J6ATG3</accession>
<dbReference type="InterPro" id="IPR047050">
    <property type="entry name" value="NGN"/>
</dbReference>
<evidence type="ECO:0000259" key="6">
    <source>
        <dbReference type="SMART" id="SM00739"/>
    </source>
</evidence>
<keyword evidence="4" id="KW-0804">Transcription</keyword>
<dbReference type="GO" id="GO:0031564">
    <property type="term" value="P:transcription antitermination"/>
    <property type="evidence" value="ECO:0007669"/>
    <property type="project" value="UniProtKB-KW"/>
</dbReference>
<dbReference type="InterPro" id="IPR015869">
    <property type="entry name" value="Transcrpt_antiterm_NusG_bac_CS"/>
</dbReference>
<dbReference type="InterPro" id="IPR043425">
    <property type="entry name" value="NusG-like"/>
</dbReference>
<evidence type="ECO:0000256" key="3">
    <source>
        <dbReference type="ARBA" id="ARBA00023015"/>
    </source>
</evidence>
<dbReference type="CDD" id="cd09891">
    <property type="entry name" value="NGN_Bact_1"/>
    <property type="match status" value="1"/>
</dbReference>
<dbReference type="InterPro" id="IPR005824">
    <property type="entry name" value="KOW"/>
</dbReference>
<keyword evidence="1" id="KW-0806">Transcription termination</keyword>
<feature type="domain" description="NusG-like N-terminal" evidence="5">
    <location>
        <begin position="84"/>
        <end position="192"/>
    </location>
</feature>
<organism evidence="7">
    <name type="scientific">freshwater metagenome</name>
    <dbReference type="NCBI Taxonomy" id="449393"/>
    <lineage>
        <taxon>unclassified sequences</taxon>
        <taxon>metagenomes</taxon>
        <taxon>ecological metagenomes</taxon>
    </lineage>
</organism>
<dbReference type="Gene3D" id="2.30.30.30">
    <property type="match status" value="1"/>
</dbReference>
<evidence type="ECO:0000256" key="1">
    <source>
        <dbReference type="ARBA" id="ARBA00022472"/>
    </source>
</evidence>
<dbReference type="EMBL" id="CAEZSF010000003">
    <property type="protein sequence ID" value="CAB4529618.1"/>
    <property type="molecule type" value="Genomic_DNA"/>
</dbReference>
<proteinExistence type="inferred from homology"/>
<evidence type="ECO:0000259" key="5">
    <source>
        <dbReference type="SMART" id="SM00738"/>
    </source>
</evidence>
<feature type="domain" description="KOW" evidence="6">
    <location>
        <begin position="208"/>
        <end position="235"/>
    </location>
</feature>
<dbReference type="AlphaFoldDB" id="A0A6J6ATG3"/>
<evidence type="ECO:0000256" key="2">
    <source>
        <dbReference type="ARBA" id="ARBA00022814"/>
    </source>
</evidence>
<dbReference type="InterPro" id="IPR008991">
    <property type="entry name" value="Translation_prot_SH3-like_sf"/>
</dbReference>
<name>A0A6J6ATG3_9ZZZZ</name>
<dbReference type="GO" id="GO:0032784">
    <property type="term" value="P:regulation of DNA-templated transcription elongation"/>
    <property type="evidence" value="ECO:0007669"/>
    <property type="project" value="InterPro"/>
</dbReference>
<dbReference type="InterPro" id="IPR006645">
    <property type="entry name" value="NGN-like_dom"/>
</dbReference>
<keyword evidence="2" id="KW-0889">Transcription antitermination</keyword>
<dbReference type="SMART" id="SM00738">
    <property type="entry name" value="NGN"/>
    <property type="match status" value="1"/>
</dbReference>
<dbReference type="PANTHER" id="PTHR30265">
    <property type="entry name" value="RHO-INTERACTING TRANSCRIPTION TERMINATION FACTOR NUSG"/>
    <property type="match status" value="1"/>
</dbReference>
<dbReference type="Pfam" id="PF02357">
    <property type="entry name" value="NusG"/>
    <property type="match status" value="1"/>
</dbReference>
<dbReference type="PRINTS" id="PR00338">
    <property type="entry name" value="NUSGTNSCPFCT"/>
</dbReference>
<dbReference type="InterPro" id="IPR014722">
    <property type="entry name" value="Rib_uL2_dom2"/>
</dbReference>
<dbReference type="PANTHER" id="PTHR30265:SF2">
    <property type="entry name" value="TRANSCRIPTION TERMINATION_ANTITERMINATION PROTEIN NUSG"/>
    <property type="match status" value="1"/>
</dbReference>
<dbReference type="GO" id="GO:0006353">
    <property type="term" value="P:DNA-templated transcription termination"/>
    <property type="evidence" value="ECO:0007669"/>
    <property type="project" value="UniProtKB-KW"/>
</dbReference>
<dbReference type="InterPro" id="IPR036735">
    <property type="entry name" value="NGN_dom_sf"/>
</dbReference>
<dbReference type="HAMAP" id="MF_00948">
    <property type="entry name" value="NusG"/>
    <property type="match status" value="1"/>
</dbReference>
<protein>
    <submittedName>
        <fullName evidence="7">Unannotated protein</fullName>
    </submittedName>
</protein>
<dbReference type="Gene3D" id="3.30.70.940">
    <property type="entry name" value="NusG, N-terminal domain"/>
    <property type="match status" value="1"/>
</dbReference>
<dbReference type="SUPFAM" id="SSF50104">
    <property type="entry name" value="Translation proteins SH3-like domain"/>
    <property type="match status" value="1"/>
</dbReference>
<dbReference type="SMART" id="SM00739">
    <property type="entry name" value="KOW"/>
    <property type="match status" value="1"/>
</dbReference>
<dbReference type="CDD" id="cd06091">
    <property type="entry name" value="KOW_NusG"/>
    <property type="match status" value="1"/>
</dbReference>